<dbReference type="Gene3D" id="3.30.565.10">
    <property type="entry name" value="Histidine kinase-like ATPase, C-terminal domain"/>
    <property type="match status" value="1"/>
</dbReference>
<dbReference type="InterPro" id="IPR036890">
    <property type="entry name" value="HATPase_C_sf"/>
</dbReference>
<comment type="catalytic activity">
    <reaction evidence="1">
        <text>ATP + protein L-histidine = ADP + protein N-phospho-L-histidine.</text>
        <dbReference type="EC" id="2.7.13.3"/>
    </reaction>
</comment>
<evidence type="ECO:0000256" key="8">
    <source>
        <dbReference type="PROSITE-ProRule" id="PRU00169"/>
    </source>
</evidence>
<dbReference type="InterPro" id="IPR001789">
    <property type="entry name" value="Sig_transdc_resp-reg_receiver"/>
</dbReference>
<gene>
    <name evidence="12" type="ORF">KTH90_04665</name>
</gene>
<accession>A0ABS6K439</accession>
<dbReference type="Pfam" id="PF00512">
    <property type="entry name" value="HisKA"/>
    <property type="match status" value="1"/>
</dbReference>
<evidence type="ECO:0000313" key="12">
    <source>
        <dbReference type="EMBL" id="MBU9725304.1"/>
    </source>
</evidence>
<evidence type="ECO:0000256" key="7">
    <source>
        <dbReference type="ARBA" id="ARBA00024867"/>
    </source>
</evidence>
<evidence type="ECO:0000313" key="13">
    <source>
        <dbReference type="Proteomes" id="UP001314681"/>
    </source>
</evidence>
<evidence type="ECO:0000259" key="10">
    <source>
        <dbReference type="PROSITE" id="PS50109"/>
    </source>
</evidence>
<dbReference type="EMBL" id="JAHQCX010000002">
    <property type="protein sequence ID" value="MBU9725304.1"/>
    <property type="molecule type" value="Genomic_DNA"/>
</dbReference>
<sequence length="946" mass="105836">MLNRSRARTVRIPLFFLLFLILIISIRPSVFAAQEETPIAGNDIDQSEKKVLSVGLSDSKGLSFLDEYGNPTGLIVDYLNEISKYTDWKYEYHFGTAEEIYDESLNGKFDLMGGVYYVPSLEAYYGFPKYSIGSNKAVLYGRKDDSRLKSYDLTSLNGMTIGVYEQAKEKIRRLKEFLNFNDLKCELRYYSHDDMVSESLYTYLENKDIDLLLGNDMENASQFRSVASFDAQPFYITTRPGEQEILDGLNMAIEKILDSTPRFNEELYTKYFTDYKETDVQFTDEELAYLSANGNLKISVVKNWHPFYCLDNNSDHHDGLVPDLLELISEVSSLHFTYVYADTYAESISQVQNGEADLLGWYLDSAAYSETQNLALTSSYLTLNNMVIRNKSVSYPGNHLTGGIMEGRSLPGEISASDIRYYPTSFEGVEAVSRGEIDFFYGLSSSLEQEIQSHQFLNISPITLSNKSTVVSFAMARPITPELMTILNKSISAISNENLDSLIDRNMVSIGRTEMSLKEMIYANPLAFIGIFSFILLLIVVVFLIVVRSRVRNTLMQNELKKAEAESKAKGDFLSRMSHEIRTPMNAIVGLTDLTCMLDEVPPKVKANLKKIRSSSQYLLSLINDILDMSRIDNGMLTIAADSFSLKHMLGDIVEMMNVQAEQKQLILEYSCSTEHDRLIGDPIRLRQVLINLLSNAVKFTPADGKVAFHIDETSGDERSGSYRFSVQDTGIGIPYGSQEQIFGAFEQLGANVSKSAGTGLGLPISRNIVYLMGGDLKLRSEPDKGSEFYFSLTFPFDTSIPASSPSDDASMPLNGLRVLLAEDNDLNAEIATDLLKMQGINTERASDGLEAVRMFSESPQGYYNLILMDIQMPNKNGLDAAVEIRACAHPDASSIPIIAMTANSFQEDVEAAIDAGMNDFIPKPVDSEYLFEVIRTHHLALKAET</sequence>
<evidence type="ECO:0000256" key="9">
    <source>
        <dbReference type="SAM" id="Phobius"/>
    </source>
</evidence>
<dbReference type="Gene3D" id="3.40.50.2300">
    <property type="match status" value="1"/>
</dbReference>
<dbReference type="SMART" id="SM00387">
    <property type="entry name" value="HATPase_c"/>
    <property type="match status" value="1"/>
</dbReference>
<dbReference type="Pfam" id="PF00072">
    <property type="entry name" value="Response_reg"/>
    <property type="match status" value="1"/>
</dbReference>
<keyword evidence="9" id="KW-0812">Transmembrane</keyword>
<keyword evidence="9" id="KW-1133">Transmembrane helix</keyword>
<feature type="domain" description="Response regulatory" evidence="11">
    <location>
        <begin position="818"/>
        <end position="939"/>
    </location>
</feature>
<keyword evidence="4 8" id="KW-0597">Phosphoprotein</keyword>
<dbReference type="InterPro" id="IPR005467">
    <property type="entry name" value="His_kinase_dom"/>
</dbReference>
<dbReference type="Gene3D" id="3.40.190.10">
    <property type="entry name" value="Periplasmic binding protein-like II"/>
    <property type="match status" value="4"/>
</dbReference>
<feature type="modified residue" description="4-aspartylphosphate" evidence="8">
    <location>
        <position position="870"/>
    </location>
</feature>
<dbReference type="PANTHER" id="PTHR45339:SF1">
    <property type="entry name" value="HYBRID SIGNAL TRANSDUCTION HISTIDINE KINASE J"/>
    <property type="match status" value="1"/>
</dbReference>
<dbReference type="SUPFAM" id="SSF55874">
    <property type="entry name" value="ATPase domain of HSP90 chaperone/DNA topoisomerase II/histidine kinase"/>
    <property type="match status" value="1"/>
</dbReference>
<dbReference type="CDD" id="cd16922">
    <property type="entry name" value="HATPase_EvgS-ArcB-TorS-like"/>
    <property type="match status" value="1"/>
</dbReference>
<name>A0ABS6K439_9FIRM</name>
<evidence type="ECO:0000256" key="5">
    <source>
        <dbReference type="ARBA" id="ARBA00022777"/>
    </source>
</evidence>
<keyword evidence="9" id="KW-0472">Membrane</keyword>
<dbReference type="SUPFAM" id="SSF53850">
    <property type="entry name" value="Periplasmic binding protein-like II"/>
    <property type="match status" value="2"/>
</dbReference>
<reference evidence="12 13" key="1">
    <citation type="submission" date="2021-06" db="EMBL/GenBank/DDBJ databases">
        <title>Description of novel taxa of the family Lachnospiraceae.</title>
        <authorList>
            <person name="Chaplin A.V."/>
            <person name="Sokolova S.R."/>
            <person name="Pikina A.P."/>
            <person name="Korzhanova M."/>
            <person name="Belova V."/>
            <person name="Korostin D."/>
            <person name="Efimov B.A."/>
        </authorList>
    </citation>
    <scope>NUCLEOTIDE SEQUENCE [LARGE SCALE GENOMIC DNA]</scope>
    <source>
        <strain evidence="12 13">ASD4241</strain>
    </source>
</reference>
<dbReference type="InterPro" id="IPR011006">
    <property type="entry name" value="CheY-like_superfamily"/>
</dbReference>
<keyword evidence="6" id="KW-0902">Two-component regulatory system</keyword>
<organism evidence="12 13">
    <name type="scientific">Diplocloster modestus</name>
    <dbReference type="NCBI Taxonomy" id="2850322"/>
    <lineage>
        <taxon>Bacteria</taxon>
        <taxon>Bacillati</taxon>
        <taxon>Bacillota</taxon>
        <taxon>Clostridia</taxon>
        <taxon>Lachnospirales</taxon>
        <taxon>Lachnospiraceae</taxon>
        <taxon>Diplocloster</taxon>
    </lineage>
</organism>
<feature type="transmembrane region" description="Helical" evidence="9">
    <location>
        <begin position="526"/>
        <end position="547"/>
    </location>
</feature>
<proteinExistence type="predicted"/>
<evidence type="ECO:0000256" key="1">
    <source>
        <dbReference type="ARBA" id="ARBA00000085"/>
    </source>
</evidence>
<protein>
    <recommendedName>
        <fullName evidence="3">Stage 0 sporulation protein A homolog</fullName>
        <ecNumber evidence="2">2.7.13.3</ecNumber>
    </recommendedName>
</protein>
<keyword evidence="13" id="KW-1185">Reference proteome</keyword>
<dbReference type="InterPro" id="IPR003661">
    <property type="entry name" value="HisK_dim/P_dom"/>
</dbReference>
<evidence type="ECO:0000256" key="2">
    <source>
        <dbReference type="ARBA" id="ARBA00012438"/>
    </source>
</evidence>
<feature type="domain" description="Histidine kinase" evidence="10">
    <location>
        <begin position="576"/>
        <end position="797"/>
    </location>
</feature>
<dbReference type="CDD" id="cd00082">
    <property type="entry name" value="HisKA"/>
    <property type="match status" value="1"/>
</dbReference>
<dbReference type="InterPro" id="IPR004358">
    <property type="entry name" value="Sig_transdc_His_kin-like_C"/>
</dbReference>
<dbReference type="InterPro" id="IPR001638">
    <property type="entry name" value="Solute-binding_3/MltF_N"/>
</dbReference>
<dbReference type="InterPro" id="IPR036097">
    <property type="entry name" value="HisK_dim/P_sf"/>
</dbReference>
<dbReference type="Pfam" id="PF00497">
    <property type="entry name" value="SBP_bac_3"/>
    <property type="match status" value="1"/>
</dbReference>
<dbReference type="Proteomes" id="UP001314681">
    <property type="component" value="Unassembled WGS sequence"/>
</dbReference>
<keyword evidence="5" id="KW-0418">Kinase</keyword>
<dbReference type="EC" id="2.7.13.3" evidence="2"/>
<dbReference type="PROSITE" id="PS50110">
    <property type="entry name" value="RESPONSE_REGULATORY"/>
    <property type="match status" value="1"/>
</dbReference>
<dbReference type="PROSITE" id="PS50109">
    <property type="entry name" value="HIS_KIN"/>
    <property type="match status" value="1"/>
</dbReference>
<keyword evidence="5" id="KW-0808">Transferase</keyword>
<dbReference type="SMART" id="SM00388">
    <property type="entry name" value="HisKA"/>
    <property type="match status" value="1"/>
</dbReference>
<dbReference type="SMART" id="SM00062">
    <property type="entry name" value="PBPb"/>
    <property type="match status" value="1"/>
</dbReference>
<dbReference type="PRINTS" id="PR00344">
    <property type="entry name" value="BCTRLSENSOR"/>
</dbReference>
<dbReference type="InterPro" id="IPR003594">
    <property type="entry name" value="HATPase_dom"/>
</dbReference>
<comment type="function">
    <text evidence="7">May play the central regulatory role in sporulation. It may be an element of the effector pathway responsible for the activation of sporulation genes in response to nutritional stress. Spo0A may act in concert with spo0H (a sigma factor) to control the expression of some genes that are critical to the sporulation process.</text>
</comment>
<dbReference type="SUPFAM" id="SSF47384">
    <property type="entry name" value="Homodimeric domain of signal transducing histidine kinase"/>
    <property type="match status" value="1"/>
</dbReference>
<dbReference type="Pfam" id="PF02518">
    <property type="entry name" value="HATPase_c"/>
    <property type="match status" value="1"/>
</dbReference>
<dbReference type="CDD" id="cd17546">
    <property type="entry name" value="REC_hyHK_CKI1_RcsC-like"/>
    <property type="match status" value="1"/>
</dbReference>
<comment type="caution">
    <text evidence="12">The sequence shown here is derived from an EMBL/GenBank/DDBJ whole genome shotgun (WGS) entry which is preliminary data.</text>
</comment>
<evidence type="ECO:0000256" key="3">
    <source>
        <dbReference type="ARBA" id="ARBA00018672"/>
    </source>
</evidence>
<evidence type="ECO:0000256" key="6">
    <source>
        <dbReference type="ARBA" id="ARBA00023012"/>
    </source>
</evidence>
<dbReference type="RefSeq" id="WP_238726343.1">
    <property type="nucleotide sequence ID" value="NZ_JAHQCX010000002.1"/>
</dbReference>
<evidence type="ECO:0000259" key="11">
    <source>
        <dbReference type="PROSITE" id="PS50110"/>
    </source>
</evidence>
<dbReference type="SUPFAM" id="SSF52172">
    <property type="entry name" value="CheY-like"/>
    <property type="match status" value="1"/>
</dbReference>
<dbReference type="PANTHER" id="PTHR45339">
    <property type="entry name" value="HYBRID SIGNAL TRANSDUCTION HISTIDINE KINASE J"/>
    <property type="match status" value="1"/>
</dbReference>
<evidence type="ECO:0000256" key="4">
    <source>
        <dbReference type="ARBA" id="ARBA00022553"/>
    </source>
</evidence>
<dbReference type="Gene3D" id="1.10.287.130">
    <property type="match status" value="1"/>
</dbReference>
<dbReference type="SMART" id="SM00448">
    <property type="entry name" value="REC"/>
    <property type="match status" value="1"/>
</dbReference>